<feature type="compositionally biased region" description="Polar residues" evidence="2">
    <location>
        <begin position="166"/>
        <end position="183"/>
    </location>
</feature>
<gene>
    <name evidence="4" type="ORF">PYCCODRAFT_1478912</name>
</gene>
<name>A0A1Y2IIF1_TRAC3</name>
<keyword evidence="3" id="KW-0472">Membrane</keyword>
<proteinExistence type="predicted"/>
<dbReference type="OrthoDB" id="2758521at2759"/>
<evidence type="ECO:0000256" key="2">
    <source>
        <dbReference type="SAM" id="MobiDB-lite"/>
    </source>
</evidence>
<sequence length="344" mass="37345">MSPLRRNQSEANVSLQIPEIEGTTATAILDTVSLPTINPPSVAVTATSVLTFAQDFSTPPIDPSSMPRIGWQSEPPPVPSYVPAPSSNTSFVDGVAGGILGCLVALLFVLAAIILFRRYRRRCRCQETHSHDGPQEQRRELSVEVTQTGWSAPAPVSIHASRDTDSTSSLLHPSTRRSSLTSIEFPSPRPYSYVTRTSVRAETPLPPTEPSASSAITPPVASSPMLFESAFVAMSSGPPSHAVDVPDPALSVTGTDRSLRHDELTRQIQALEAEIQDLHYPGGLAERHSSNPGEQQRASARMIALKEEIAELRAQVRRERRLMMEAPPRRGRRGRRGKALALVT</sequence>
<feature type="region of interest" description="Disordered" evidence="2">
    <location>
        <begin position="235"/>
        <end position="257"/>
    </location>
</feature>
<dbReference type="Proteomes" id="UP000193067">
    <property type="component" value="Unassembled WGS sequence"/>
</dbReference>
<keyword evidence="1" id="KW-0175">Coiled coil</keyword>
<evidence type="ECO:0000313" key="5">
    <source>
        <dbReference type="Proteomes" id="UP000193067"/>
    </source>
</evidence>
<keyword evidence="3" id="KW-0812">Transmembrane</keyword>
<dbReference type="EMBL" id="KZ084115">
    <property type="protein sequence ID" value="OSD00908.1"/>
    <property type="molecule type" value="Genomic_DNA"/>
</dbReference>
<protein>
    <submittedName>
        <fullName evidence="4">Uncharacterized protein</fullName>
    </submittedName>
</protein>
<feature type="coiled-coil region" evidence="1">
    <location>
        <begin position="295"/>
        <end position="322"/>
    </location>
</feature>
<dbReference type="STRING" id="1353009.A0A1Y2IIF1"/>
<reference evidence="4 5" key="1">
    <citation type="journal article" date="2015" name="Biotechnol. Biofuels">
        <title>Enhanced degradation of softwood versus hardwood by the white-rot fungus Pycnoporus coccineus.</title>
        <authorList>
            <person name="Couturier M."/>
            <person name="Navarro D."/>
            <person name="Chevret D."/>
            <person name="Henrissat B."/>
            <person name="Piumi F."/>
            <person name="Ruiz-Duenas F.J."/>
            <person name="Martinez A.T."/>
            <person name="Grigoriev I.V."/>
            <person name="Riley R."/>
            <person name="Lipzen A."/>
            <person name="Berrin J.G."/>
            <person name="Master E.R."/>
            <person name="Rosso M.N."/>
        </authorList>
    </citation>
    <scope>NUCLEOTIDE SEQUENCE [LARGE SCALE GENOMIC DNA]</scope>
    <source>
        <strain evidence="4 5">BRFM310</strain>
    </source>
</reference>
<dbReference type="AlphaFoldDB" id="A0A1Y2IIF1"/>
<organism evidence="4 5">
    <name type="scientific">Trametes coccinea (strain BRFM310)</name>
    <name type="common">Pycnoporus coccineus</name>
    <dbReference type="NCBI Taxonomy" id="1353009"/>
    <lineage>
        <taxon>Eukaryota</taxon>
        <taxon>Fungi</taxon>
        <taxon>Dikarya</taxon>
        <taxon>Basidiomycota</taxon>
        <taxon>Agaricomycotina</taxon>
        <taxon>Agaricomycetes</taxon>
        <taxon>Polyporales</taxon>
        <taxon>Polyporaceae</taxon>
        <taxon>Trametes</taxon>
    </lineage>
</organism>
<keyword evidence="5" id="KW-1185">Reference proteome</keyword>
<evidence type="ECO:0000256" key="3">
    <source>
        <dbReference type="SAM" id="Phobius"/>
    </source>
</evidence>
<feature type="compositionally biased region" description="Basic and acidic residues" evidence="2">
    <location>
        <begin position="126"/>
        <end position="142"/>
    </location>
</feature>
<accession>A0A1Y2IIF1</accession>
<feature type="region of interest" description="Disordered" evidence="2">
    <location>
        <begin position="126"/>
        <end position="183"/>
    </location>
</feature>
<feature type="transmembrane region" description="Helical" evidence="3">
    <location>
        <begin position="95"/>
        <end position="116"/>
    </location>
</feature>
<keyword evidence="3" id="KW-1133">Transmembrane helix</keyword>
<evidence type="ECO:0000313" key="4">
    <source>
        <dbReference type="EMBL" id="OSD00908.1"/>
    </source>
</evidence>
<evidence type="ECO:0000256" key="1">
    <source>
        <dbReference type="SAM" id="Coils"/>
    </source>
</evidence>